<dbReference type="Proteomes" id="UP000189981">
    <property type="component" value="Unassembled WGS sequence"/>
</dbReference>
<dbReference type="SUPFAM" id="SSF158446">
    <property type="entry name" value="IVS-encoded protein-like"/>
    <property type="match status" value="1"/>
</dbReference>
<dbReference type="PANTHER" id="PTHR38471:SF2">
    <property type="entry name" value="FOUR HELIX BUNDLE PROTEIN"/>
    <property type="match status" value="1"/>
</dbReference>
<reference evidence="2" key="1">
    <citation type="submission" date="2017-02" db="EMBL/GenBank/DDBJ databases">
        <authorList>
            <person name="Varghese N."/>
            <person name="Submissions S."/>
        </authorList>
    </citation>
    <scope>NUCLEOTIDE SEQUENCE [LARGE SCALE GENOMIC DNA]</scope>
    <source>
        <strain evidence="2">DSM 22385</strain>
    </source>
</reference>
<sequence>MHNFKNLTVWQRSIDLTTEIYSITREFPADEKYSLTSQIRRAAVSIPSNIAEGAGRKSNKEFKNFLSISTGSIFELETQIIIAHRLNFIDQLIMSEIIFKISEIQKMLFGLEQSIKVPI</sequence>
<dbReference type="STRING" id="572036.SAMN05661099_2896"/>
<dbReference type="NCBIfam" id="NF008911">
    <property type="entry name" value="PRK12275.1-2"/>
    <property type="match status" value="1"/>
</dbReference>
<dbReference type="Pfam" id="PF05635">
    <property type="entry name" value="23S_rRNA_IVP"/>
    <property type="match status" value="1"/>
</dbReference>
<evidence type="ECO:0000313" key="1">
    <source>
        <dbReference type="EMBL" id="SKB81872.1"/>
    </source>
</evidence>
<keyword evidence="2" id="KW-1185">Reference proteome</keyword>
<protein>
    <submittedName>
        <fullName evidence="1">Four helix bundle protein</fullName>
    </submittedName>
</protein>
<name>A0A1T5ECX9_9SPHI</name>
<proteinExistence type="predicted"/>
<accession>A0A1T5ECX9</accession>
<dbReference type="RefSeq" id="WP_079703412.1">
    <property type="nucleotide sequence ID" value="NZ_FUYR01000003.1"/>
</dbReference>
<organism evidence="1 2">
    <name type="scientific">Daejeonella lutea</name>
    <dbReference type="NCBI Taxonomy" id="572036"/>
    <lineage>
        <taxon>Bacteria</taxon>
        <taxon>Pseudomonadati</taxon>
        <taxon>Bacteroidota</taxon>
        <taxon>Sphingobacteriia</taxon>
        <taxon>Sphingobacteriales</taxon>
        <taxon>Sphingobacteriaceae</taxon>
        <taxon>Daejeonella</taxon>
    </lineage>
</organism>
<dbReference type="InterPro" id="IPR036583">
    <property type="entry name" value="23S_rRNA_IVS_sf"/>
</dbReference>
<dbReference type="NCBIfam" id="TIGR02436">
    <property type="entry name" value="four helix bundle protein"/>
    <property type="match status" value="1"/>
</dbReference>
<evidence type="ECO:0000313" key="2">
    <source>
        <dbReference type="Proteomes" id="UP000189981"/>
    </source>
</evidence>
<dbReference type="CDD" id="cd16377">
    <property type="entry name" value="23S_rRNA_IVP_like"/>
    <property type="match status" value="1"/>
</dbReference>
<dbReference type="PANTHER" id="PTHR38471">
    <property type="entry name" value="FOUR HELIX BUNDLE PROTEIN"/>
    <property type="match status" value="1"/>
</dbReference>
<dbReference type="Gene3D" id="1.20.1440.60">
    <property type="entry name" value="23S rRNA-intervening sequence"/>
    <property type="match status" value="1"/>
</dbReference>
<dbReference type="AlphaFoldDB" id="A0A1T5ECX9"/>
<dbReference type="OrthoDB" id="9811959at2"/>
<dbReference type="EMBL" id="FUYR01000003">
    <property type="protein sequence ID" value="SKB81872.1"/>
    <property type="molecule type" value="Genomic_DNA"/>
</dbReference>
<gene>
    <name evidence="1" type="ORF">SAMN05661099_2896</name>
</gene>
<dbReference type="InterPro" id="IPR012657">
    <property type="entry name" value="23S_rRNA-intervening_sequence"/>
</dbReference>